<dbReference type="OrthoDB" id="3262423at2759"/>
<dbReference type="Gene3D" id="2.60.40.640">
    <property type="match status" value="1"/>
</dbReference>
<dbReference type="InterPro" id="IPR014752">
    <property type="entry name" value="Arrestin-like_C"/>
</dbReference>
<accession>A0A409YLQ2</accession>
<protein>
    <recommendedName>
        <fullName evidence="3">Arrestin-like N-terminal domain-containing protein</fullName>
    </recommendedName>
</protein>
<reference evidence="1 2" key="1">
    <citation type="journal article" date="2018" name="Evol. Lett.">
        <title>Horizontal gene cluster transfer increased hallucinogenic mushroom diversity.</title>
        <authorList>
            <person name="Reynolds H.T."/>
            <person name="Vijayakumar V."/>
            <person name="Gluck-Thaler E."/>
            <person name="Korotkin H.B."/>
            <person name="Matheny P.B."/>
            <person name="Slot J.C."/>
        </authorList>
    </citation>
    <scope>NUCLEOTIDE SEQUENCE [LARGE SCALE GENOMIC DNA]</scope>
    <source>
        <strain evidence="1 2">2629</strain>
    </source>
</reference>
<dbReference type="InParanoid" id="A0A409YLQ2"/>
<evidence type="ECO:0008006" key="3">
    <source>
        <dbReference type="Google" id="ProtNLM"/>
    </source>
</evidence>
<proteinExistence type="predicted"/>
<gene>
    <name evidence="1" type="ORF">CVT24_010506</name>
</gene>
<dbReference type="AlphaFoldDB" id="A0A409YLQ2"/>
<dbReference type="EMBL" id="NHTK01000999">
    <property type="protein sequence ID" value="PPR04013.1"/>
    <property type="molecule type" value="Genomic_DNA"/>
</dbReference>
<organism evidence="1 2">
    <name type="scientific">Panaeolus cyanescens</name>
    <dbReference type="NCBI Taxonomy" id="181874"/>
    <lineage>
        <taxon>Eukaryota</taxon>
        <taxon>Fungi</taxon>
        <taxon>Dikarya</taxon>
        <taxon>Basidiomycota</taxon>
        <taxon>Agaricomycotina</taxon>
        <taxon>Agaricomycetes</taxon>
        <taxon>Agaricomycetidae</taxon>
        <taxon>Agaricales</taxon>
        <taxon>Agaricineae</taxon>
        <taxon>Galeropsidaceae</taxon>
        <taxon>Panaeolus</taxon>
    </lineage>
</organism>
<keyword evidence="2" id="KW-1185">Reference proteome</keyword>
<comment type="caution">
    <text evidence="1">The sequence shown here is derived from an EMBL/GenBank/DDBJ whole genome shotgun (WGS) entry which is preliminary data.</text>
</comment>
<evidence type="ECO:0000313" key="2">
    <source>
        <dbReference type="Proteomes" id="UP000284842"/>
    </source>
</evidence>
<name>A0A409YLQ2_9AGAR</name>
<dbReference type="Proteomes" id="UP000284842">
    <property type="component" value="Unassembled WGS sequence"/>
</dbReference>
<sequence length="500" mass="55089">MSTPETRSSSGDTRWSTVVRRSSRIFTSRRWSAITMSTHTSRTSLPMYCEMDPVNTNVEAPAPEIEREPALTSLSLPFYMGREARLGYEKRNSLETIVLRSSLISTPKGDDNAGRLGEEVYTHSQSVRAGKPWVTLHMYTPKSRAPRRPTLPRAYGGQPFEGIVELNTDKAVSIQEIKLTVEGRLILGARSEANSTFLNFSIPLWTNPREVNGKKMNSKKFSGYHAFPFSFTFPTEMNGTLNVRGPLAASASHERIDPFPLTGNSARAISFVSQNANLERESRQANRCNSTSLPPSFLMRGVSVTVQYEINLQISHGIFRAETRITSGITYVPTITPPALPLGLRLAYDLKNTGPSDLDDHGVVVPSPIADPKSWLALPAISLRGAVVDINKPVVATCILYIAKPLSYNRGTHIPLFLSISGDDSRVLNTLCTPLTPRVRLSRKIDHLTQTDQTEGERGAVLNEFGRHTCDMVDMSGKEAKPFFEKVSGWGDPSPAGIVA</sequence>
<evidence type="ECO:0000313" key="1">
    <source>
        <dbReference type="EMBL" id="PPR04013.1"/>
    </source>
</evidence>